<evidence type="ECO:0000313" key="3">
    <source>
        <dbReference type="Proteomes" id="UP001498398"/>
    </source>
</evidence>
<feature type="region of interest" description="Disordered" evidence="1">
    <location>
        <begin position="339"/>
        <end position="364"/>
    </location>
</feature>
<organism evidence="2 3">
    <name type="scientific">Marasmiellus scandens</name>
    <dbReference type="NCBI Taxonomy" id="2682957"/>
    <lineage>
        <taxon>Eukaryota</taxon>
        <taxon>Fungi</taxon>
        <taxon>Dikarya</taxon>
        <taxon>Basidiomycota</taxon>
        <taxon>Agaricomycotina</taxon>
        <taxon>Agaricomycetes</taxon>
        <taxon>Agaricomycetidae</taxon>
        <taxon>Agaricales</taxon>
        <taxon>Marasmiineae</taxon>
        <taxon>Omphalotaceae</taxon>
        <taxon>Marasmiellus</taxon>
    </lineage>
</organism>
<accession>A0ABR1IYY4</accession>
<feature type="compositionally biased region" description="Basic residues" evidence="1">
    <location>
        <begin position="14"/>
        <end position="25"/>
    </location>
</feature>
<proteinExistence type="predicted"/>
<evidence type="ECO:0000256" key="1">
    <source>
        <dbReference type="SAM" id="MobiDB-lite"/>
    </source>
</evidence>
<name>A0ABR1IYY4_9AGAR</name>
<dbReference type="EMBL" id="JBANRG010000048">
    <property type="protein sequence ID" value="KAK7445070.1"/>
    <property type="molecule type" value="Genomic_DNA"/>
</dbReference>
<sequence length="428" mass="47899">MARSPSKSPSKSPQKLRNKQKKARTKVSGPATTRSPATSNSTPSNSAKKTLRGRRTVKDKEDDDTITPGLAASGPRISWDKDLTRTDRLLDKLENDVSLRNKLFSDSSENAKSEGHRKQVSKTGKLDLHRVLAKAVFENDAKEDVREDYKANPDKYAKSVENYLGRLKREYRDTNNRIGKTGAGLDYSQVEEGSALQNLIQQEIGNFPAWERLHGFWRKLPNYNPFPVSSEPGQQLAEAALDVLLRVSSEKQVQPEGSGNSSSDESDVPASPTAGKGVQNVEKAAPSKLGSKKSKGTKRTLTETFTETTESDSKVLEALARQRHERSQVGQQLKREKLQLQHKQEMARIEADEHARKERYDRERERERHELEMMRLRMGLGGSQMLPYAGNYHTGFGFGNLDTSDSFNNSGGNSTEYQADLPEFNNGF</sequence>
<keyword evidence="3" id="KW-1185">Reference proteome</keyword>
<feature type="compositionally biased region" description="Low complexity" evidence="1">
    <location>
        <begin position="1"/>
        <end position="13"/>
    </location>
</feature>
<feature type="region of interest" description="Disordered" evidence="1">
    <location>
        <begin position="1"/>
        <end position="84"/>
    </location>
</feature>
<reference evidence="2 3" key="1">
    <citation type="submission" date="2024-01" db="EMBL/GenBank/DDBJ databases">
        <title>A draft genome for the cacao thread blight pathogen Marasmiellus scandens.</title>
        <authorList>
            <person name="Baruah I.K."/>
            <person name="Leung J."/>
            <person name="Bukari Y."/>
            <person name="Amoako-Attah I."/>
            <person name="Meinhardt L.W."/>
            <person name="Bailey B.A."/>
            <person name="Cohen S.P."/>
        </authorList>
    </citation>
    <scope>NUCLEOTIDE SEQUENCE [LARGE SCALE GENOMIC DNA]</scope>
    <source>
        <strain evidence="2 3">GH-19</strain>
    </source>
</reference>
<dbReference type="Proteomes" id="UP001498398">
    <property type="component" value="Unassembled WGS sequence"/>
</dbReference>
<feature type="compositionally biased region" description="Low complexity" evidence="1">
    <location>
        <begin position="30"/>
        <end position="48"/>
    </location>
</feature>
<evidence type="ECO:0000313" key="2">
    <source>
        <dbReference type="EMBL" id="KAK7445070.1"/>
    </source>
</evidence>
<comment type="caution">
    <text evidence="2">The sequence shown here is derived from an EMBL/GenBank/DDBJ whole genome shotgun (WGS) entry which is preliminary data.</text>
</comment>
<gene>
    <name evidence="2" type="ORF">VKT23_014932</name>
</gene>
<feature type="region of interest" description="Disordered" evidence="1">
    <location>
        <begin position="250"/>
        <end position="313"/>
    </location>
</feature>
<protein>
    <submittedName>
        <fullName evidence="2">Uncharacterized protein</fullName>
    </submittedName>
</protein>